<dbReference type="InParanoid" id="A0A3Q7IRG7"/>
<keyword evidence="4" id="KW-0238">DNA-binding</keyword>
<reference evidence="9" key="1">
    <citation type="journal article" date="2012" name="Nature">
        <title>The tomato genome sequence provides insights into fleshy fruit evolution.</title>
        <authorList>
            <consortium name="Tomato Genome Consortium"/>
        </authorList>
    </citation>
    <scope>NUCLEOTIDE SEQUENCE [LARGE SCALE GENOMIC DNA]</scope>
    <source>
        <strain evidence="9">cv. Heinz 1706</strain>
    </source>
</reference>
<dbReference type="InterPro" id="IPR001471">
    <property type="entry name" value="AP2/ERF_dom"/>
</dbReference>
<organism evidence="9">
    <name type="scientific">Solanum lycopersicum</name>
    <name type="common">Tomato</name>
    <name type="synonym">Lycopersicon esculentum</name>
    <dbReference type="NCBI Taxonomy" id="4081"/>
    <lineage>
        <taxon>Eukaryota</taxon>
        <taxon>Viridiplantae</taxon>
        <taxon>Streptophyta</taxon>
        <taxon>Embryophyta</taxon>
        <taxon>Tracheophyta</taxon>
        <taxon>Spermatophyta</taxon>
        <taxon>Magnoliopsida</taxon>
        <taxon>eudicotyledons</taxon>
        <taxon>Gunneridae</taxon>
        <taxon>Pentapetalae</taxon>
        <taxon>asterids</taxon>
        <taxon>lamiids</taxon>
        <taxon>Solanales</taxon>
        <taxon>Solanaceae</taxon>
        <taxon>Solanoideae</taxon>
        <taxon>Solaneae</taxon>
        <taxon>Solanum</taxon>
        <taxon>Solanum subgen. Lycopersicon</taxon>
    </lineage>
</organism>
<evidence type="ECO:0000313" key="9">
    <source>
        <dbReference type="EnsemblPlants" id="Solyc11g011750.2.1"/>
    </source>
</evidence>
<feature type="domain" description="AP2/ERF" evidence="8">
    <location>
        <begin position="42"/>
        <end position="100"/>
    </location>
</feature>
<feature type="domain" description="AP2/ERF" evidence="8">
    <location>
        <begin position="259"/>
        <end position="322"/>
    </location>
</feature>
<keyword evidence="6" id="KW-0804">Transcription</keyword>
<evidence type="ECO:0000256" key="5">
    <source>
        <dbReference type="ARBA" id="ARBA00023159"/>
    </source>
</evidence>
<dbReference type="FunFam" id="3.30.730.10:FF:000001">
    <property type="entry name" value="Ethylene-responsive transcription factor 2"/>
    <property type="match status" value="2"/>
</dbReference>
<accession>A0A3Q7IRG7</accession>
<dbReference type="PANTHER" id="PTHR31190">
    <property type="entry name" value="DNA-BINDING DOMAIN"/>
    <property type="match status" value="1"/>
</dbReference>
<dbReference type="EnsemblPlants" id="Solyc11g011750.2.1">
    <property type="protein sequence ID" value="Solyc11g011750.2.1"/>
    <property type="gene ID" value="Solyc11g011750.2"/>
</dbReference>
<sequence length="386" mass="43916">MNHSFSIETSCYEEIKIKDEEEIIINFDNNIQDEENTQKGKQYIGVRKRPWGKYAAEIRDSTRNGIRVWLGTFDTAEEAALAYDQAALSMRGPTTCLNFGVEIVQESLRGFKYTSQEGSTSSPAQIEDEKITSIISHEVKVEAQSNEVLEVDYNFHNIAKKPHKFIGVRKRPWGKYAAEIRDSTRNGIRVWLGTFDTAEEAALAYDQAAFCTRGPSICLNFPVEKVRDSLTKMECNHDEKLISNIKVEVEVEVEDKKKHYIGVRKRPWGKYAAEIRDSTRNGIRVWLGTFDTAEEAALTYDQAAFCMRVDKVRESLTKMEFINSKDGLFMSSPAAALKEKHKKRNGTTSSRKKKNSIKEENVLIFEDLGPDLLDELLSSEYSSCSN</sequence>
<dbReference type="GO" id="GO:0005634">
    <property type="term" value="C:nucleus"/>
    <property type="evidence" value="ECO:0007669"/>
    <property type="project" value="UniProtKB-SubCell"/>
</dbReference>
<dbReference type="GO" id="GO:0009873">
    <property type="term" value="P:ethylene-activated signaling pathway"/>
    <property type="evidence" value="ECO:0007669"/>
    <property type="project" value="InterPro"/>
</dbReference>
<evidence type="ECO:0000259" key="8">
    <source>
        <dbReference type="PROSITE" id="PS51032"/>
    </source>
</evidence>
<evidence type="ECO:0000256" key="4">
    <source>
        <dbReference type="ARBA" id="ARBA00023125"/>
    </source>
</evidence>
<dbReference type="GO" id="GO:0003700">
    <property type="term" value="F:DNA-binding transcription factor activity"/>
    <property type="evidence" value="ECO:0007669"/>
    <property type="project" value="InterPro"/>
</dbReference>
<protein>
    <recommendedName>
        <fullName evidence="8">AP2/ERF domain-containing protein</fullName>
    </recommendedName>
</protein>
<dbReference type="Proteomes" id="UP000004994">
    <property type="component" value="Chromosome 11"/>
</dbReference>
<dbReference type="InterPro" id="IPR044808">
    <property type="entry name" value="ERF_plant"/>
</dbReference>
<evidence type="ECO:0000256" key="1">
    <source>
        <dbReference type="ARBA" id="ARBA00004123"/>
    </source>
</evidence>
<keyword evidence="5" id="KW-0010">Activator</keyword>
<dbReference type="Gene3D" id="3.30.730.10">
    <property type="entry name" value="AP2/ERF domain"/>
    <property type="match status" value="3"/>
</dbReference>
<dbReference type="Gramene" id="Solyc11g011750.2.1">
    <property type="protein sequence ID" value="Solyc11g011750.2.1"/>
    <property type="gene ID" value="Solyc11g011750.2"/>
</dbReference>
<feature type="domain" description="AP2/ERF" evidence="8">
    <location>
        <begin position="164"/>
        <end position="222"/>
    </location>
</feature>
<evidence type="ECO:0000313" key="10">
    <source>
        <dbReference type="Proteomes" id="UP000004994"/>
    </source>
</evidence>
<dbReference type="PROSITE" id="PS51032">
    <property type="entry name" value="AP2_ERF"/>
    <property type="match status" value="3"/>
</dbReference>
<reference evidence="9" key="2">
    <citation type="submission" date="2019-01" db="UniProtKB">
        <authorList>
            <consortium name="EnsemblPlants"/>
        </authorList>
    </citation>
    <scope>IDENTIFICATION</scope>
    <source>
        <strain evidence="9">cv. Heinz 1706</strain>
    </source>
</reference>
<keyword evidence="7" id="KW-0539">Nucleus</keyword>
<proteinExistence type="predicted"/>
<dbReference type="PRINTS" id="PR00367">
    <property type="entry name" value="ETHRSPELEMNT"/>
</dbReference>
<dbReference type="SMART" id="SM00380">
    <property type="entry name" value="AP2"/>
    <property type="match status" value="3"/>
</dbReference>
<dbReference type="GO" id="GO:0003677">
    <property type="term" value="F:DNA binding"/>
    <property type="evidence" value="ECO:0007669"/>
    <property type="project" value="UniProtKB-KW"/>
</dbReference>
<dbReference type="AlphaFoldDB" id="A0A3Q7IRG7"/>
<dbReference type="PaxDb" id="4081-Solyc11g011750.1.1"/>
<dbReference type="STRING" id="4081.A0A3Q7IRG7"/>
<dbReference type="GO" id="GO:0006952">
    <property type="term" value="P:defense response"/>
    <property type="evidence" value="ECO:0007669"/>
    <property type="project" value="UniProtKB-KW"/>
</dbReference>
<evidence type="ECO:0000256" key="6">
    <source>
        <dbReference type="ARBA" id="ARBA00023163"/>
    </source>
</evidence>
<evidence type="ECO:0000256" key="7">
    <source>
        <dbReference type="ARBA" id="ARBA00023242"/>
    </source>
</evidence>
<comment type="subcellular location">
    <subcellularLocation>
        <location evidence="1">Nucleus</location>
    </subcellularLocation>
</comment>
<keyword evidence="2" id="KW-0611">Plant defense</keyword>
<dbReference type="InterPro" id="IPR016177">
    <property type="entry name" value="DNA-bd_dom_sf"/>
</dbReference>
<keyword evidence="3" id="KW-0805">Transcription regulation</keyword>
<evidence type="ECO:0000256" key="3">
    <source>
        <dbReference type="ARBA" id="ARBA00023015"/>
    </source>
</evidence>
<dbReference type="CDD" id="cd00018">
    <property type="entry name" value="AP2"/>
    <property type="match status" value="3"/>
</dbReference>
<dbReference type="OMA" id="DMEFANM"/>
<dbReference type="InterPro" id="IPR036955">
    <property type="entry name" value="AP2/ERF_dom_sf"/>
</dbReference>
<dbReference type="PANTHER" id="PTHR31190:SF501">
    <property type="entry name" value="ETHYLENE-RESPONSIVE TRANSCRIPTION FACTOR 15-LIKE"/>
    <property type="match status" value="1"/>
</dbReference>
<keyword evidence="10" id="KW-1185">Reference proteome</keyword>
<dbReference type="Pfam" id="PF00847">
    <property type="entry name" value="AP2"/>
    <property type="match status" value="3"/>
</dbReference>
<evidence type="ECO:0000256" key="2">
    <source>
        <dbReference type="ARBA" id="ARBA00022821"/>
    </source>
</evidence>
<dbReference type="SUPFAM" id="SSF54171">
    <property type="entry name" value="DNA-binding domain"/>
    <property type="match status" value="3"/>
</dbReference>
<name>A0A3Q7IRG7_SOLLC</name>